<feature type="compositionally biased region" description="Basic and acidic residues" evidence="1">
    <location>
        <begin position="37"/>
        <end position="58"/>
    </location>
</feature>
<keyword evidence="4" id="KW-1185">Reference proteome</keyword>
<protein>
    <recommendedName>
        <fullName evidence="5">RNA-directed DNA polymerase</fullName>
    </recommendedName>
</protein>
<dbReference type="STRING" id="3880.A0A072UVE6"/>
<proteinExistence type="predicted"/>
<dbReference type="EnsemblPlants" id="KEH33597">
    <property type="protein sequence ID" value="KEH33597"/>
    <property type="gene ID" value="MTR_3g448730"/>
</dbReference>
<reference evidence="2 4" key="1">
    <citation type="journal article" date="2011" name="Nature">
        <title>The Medicago genome provides insight into the evolution of rhizobial symbioses.</title>
        <authorList>
            <person name="Young N.D."/>
            <person name="Debelle F."/>
            <person name="Oldroyd G.E."/>
            <person name="Geurts R."/>
            <person name="Cannon S.B."/>
            <person name="Udvardi M.K."/>
            <person name="Benedito V.A."/>
            <person name="Mayer K.F."/>
            <person name="Gouzy J."/>
            <person name="Schoof H."/>
            <person name="Van de Peer Y."/>
            <person name="Proost S."/>
            <person name="Cook D.R."/>
            <person name="Meyers B.C."/>
            <person name="Spannagl M."/>
            <person name="Cheung F."/>
            <person name="De Mita S."/>
            <person name="Krishnakumar V."/>
            <person name="Gundlach H."/>
            <person name="Zhou S."/>
            <person name="Mudge J."/>
            <person name="Bharti A.K."/>
            <person name="Murray J.D."/>
            <person name="Naoumkina M.A."/>
            <person name="Rosen B."/>
            <person name="Silverstein K.A."/>
            <person name="Tang H."/>
            <person name="Rombauts S."/>
            <person name="Zhao P.X."/>
            <person name="Zhou P."/>
            <person name="Barbe V."/>
            <person name="Bardou P."/>
            <person name="Bechner M."/>
            <person name="Bellec A."/>
            <person name="Berger A."/>
            <person name="Berges H."/>
            <person name="Bidwell S."/>
            <person name="Bisseling T."/>
            <person name="Choisne N."/>
            <person name="Couloux A."/>
            <person name="Denny R."/>
            <person name="Deshpande S."/>
            <person name="Dai X."/>
            <person name="Doyle J.J."/>
            <person name="Dudez A.M."/>
            <person name="Farmer A.D."/>
            <person name="Fouteau S."/>
            <person name="Franken C."/>
            <person name="Gibelin C."/>
            <person name="Gish J."/>
            <person name="Goldstein S."/>
            <person name="Gonzalez A.J."/>
            <person name="Green P.J."/>
            <person name="Hallab A."/>
            <person name="Hartog M."/>
            <person name="Hua A."/>
            <person name="Humphray S.J."/>
            <person name="Jeong D.H."/>
            <person name="Jing Y."/>
            <person name="Jocker A."/>
            <person name="Kenton S.M."/>
            <person name="Kim D.J."/>
            <person name="Klee K."/>
            <person name="Lai H."/>
            <person name="Lang C."/>
            <person name="Lin S."/>
            <person name="Macmil S.L."/>
            <person name="Magdelenat G."/>
            <person name="Matthews L."/>
            <person name="McCorrison J."/>
            <person name="Monaghan E.L."/>
            <person name="Mun J.H."/>
            <person name="Najar F.Z."/>
            <person name="Nicholson C."/>
            <person name="Noirot C."/>
            <person name="O'Bleness M."/>
            <person name="Paule C.R."/>
            <person name="Poulain J."/>
            <person name="Prion F."/>
            <person name="Qin B."/>
            <person name="Qu C."/>
            <person name="Retzel E.F."/>
            <person name="Riddle C."/>
            <person name="Sallet E."/>
            <person name="Samain S."/>
            <person name="Samson N."/>
            <person name="Sanders I."/>
            <person name="Saurat O."/>
            <person name="Scarpelli C."/>
            <person name="Schiex T."/>
            <person name="Segurens B."/>
            <person name="Severin A.J."/>
            <person name="Sherrier D.J."/>
            <person name="Shi R."/>
            <person name="Sims S."/>
            <person name="Singer S.R."/>
            <person name="Sinharoy S."/>
            <person name="Sterck L."/>
            <person name="Viollet A."/>
            <person name="Wang B.B."/>
            <person name="Wang K."/>
            <person name="Wang M."/>
            <person name="Wang X."/>
            <person name="Warfsmann J."/>
            <person name="Weissenbach J."/>
            <person name="White D.D."/>
            <person name="White J.D."/>
            <person name="Wiley G.B."/>
            <person name="Wincker P."/>
            <person name="Xing Y."/>
            <person name="Yang L."/>
            <person name="Yao Z."/>
            <person name="Ying F."/>
            <person name="Zhai J."/>
            <person name="Zhou L."/>
            <person name="Zuber A."/>
            <person name="Denarie J."/>
            <person name="Dixon R.A."/>
            <person name="May G.D."/>
            <person name="Schwartz D.C."/>
            <person name="Rogers J."/>
            <person name="Quetier F."/>
            <person name="Town C.D."/>
            <person name="Roe B.A."/>
        </authorList>
    </citation>
    <scope>NUCLEOTIDE SEQUENCE [LARGE SCALE GENOMIC DNA]</scope>
    <source>
        <strain evidence="2">A17</strain>
        <strain evidence="3 4">cv. Jemalong A17</strain>
    </source>
</reference>
<dbReference type="CDD" id="cd09272">
    <property type="entry name" value="RNase_HI_RT_Ty1"/>
    <property type="match status" value="1"/>
</dbReference>
<reference evidence="2 4" key="2">
    <citation type="journal article" date="2014" name="BMC Genomics">
        <title>An improved genome release (version Mt4.0) for the model legume Medicago truncatula.</title>
        <authorList>
            <person name="Tang H."/>
            <person name="Krishnakumar V."/>
            <person name="Bidwell S."/>
            <person name="Rosen B."/>
            <person name="Chan A."/>
            <person name="Zhou S."/>
            <person name="Gentzbittel L."/>
            <person name="Childs K.L."/>
            <person name="Yandell M."/>
            <person name="Gundlach H."/>
            <person name="Mayer K.F."/>
            <person name="Schwartz D.C."/>
            <person name="Town C.D."/>
        </authorList>
    </citation>
    <scope>GENOME REANNOTATION</scope>
    <source>
        <strain evidence="2">A17</strain>
        <strain evidence="3 4">cv. Jemalong A17</strain>
    </source>
</reference>
<accession>A0A072UVE6</accession>
<feature type="region of interest" description="Disordered" evidence="1">
    <location>
        <begin position="32"/>
        <end position="63"/>
    </location>
</feature>
<name>A0A072UVE6_MEDTR</name>
<organism evidence="2 4">
    <name type="scientific">Medicago truncatula</name>
    <name type="common">Barrel medic</name>
    <name type="synonym">Medicago tribuloides</name>
    <dbReference type="NCBI Taxonomy" id="3880"/>
    <lineage>
        <taxon>Eukaryota</taxon>
        <taxon>Viridiplantae</taxon>
        <taxon>Streptophyta</taxon>
        <taxon>Embryophyta</taxon>
        <taxon>Tracheophyta</taxon>
        <taxon>Spermatophyta</taxon>
        <taxon>Magnoliopsida</taxon>
        <taxon>eudicotyledons</taxon>
        <taxon>Gunneridae</taxon>
        <taxon>Pentapetalae</taxon>
        <taxon>rosids</taxon>
        <taxon>fabids</taxon>
        <taxon>Fabales</taxon>
        <taxon>Fabaceae</taxon>
        <taxon>Papilionoideae</taxon>
        <taxon>50 kb inversion clade</taxon>
        <taxon>NPAAA clade</taxon>
        <taxon>Hologalegina</taxon>
        <taxon>IRL clade</taxon>
        <taxon>Trifolieae</taxon>
        <taxon>Medicago</taxon>
    </lineage>
</organism>
<dbReference type="PANTHER" id="PTHR11439">
    <property type="entry name" value="GAG-POL-RELATED RETROTRANSPOSON"/>
    <property type="match status" value="1"/>
</dbReference>
<evidence type="ECO:0000313" key="2">
    <source>
        <dbReference type="EMBL" id="KEH33597.1"/>
    </source>
</evidence>
<sequence>MSLDLSNNPKTREVYSLTFIVDKEKKRENIKVNSKKVKCEESDCSGKEQSREKKDKDTGSYPGSFHNTEVVQSPLHFQGDFTIITRLQLLNTFKGPKTLLTLSWASKRQATIAMSTAEAEYISAASCCTQLLWMKHQLEDYQINANSIPIFCDNTAAICLSKNPILHSRAKHIEIKHHFIRDYVQKGILDIQFIDTEHQWADIFTKPLSVERFDFIKKNLNMHFVSD</sequence>
<dbReference type="EMBL" id="CM001219">
    <property type="protein sequence ID" value="KEH33597.1"/>
    <property type="molecule type" value="Genomic_DNA"/>
</dbReference>
<dbReference type="HOGENOM" id="CLU_1221283_0_0_1"/>
<dbReference type="Proteomes" id="UP000002051">
    <property type="component" value="Chromosome 3"/>
</dbReference>
<evidence type="ECO:0008006" key="5">
    <source>
        <dbReference type="Google" id="ProtNLM"/>
    </source>
</evidence>
<gene>
    <name evidence="2" type="ordered locus">MTR_3g448730</name>
</gene>
<evidence type="ECO:0000313" key="3">
    <source>
        <dbReference type="EnsemblPlants" id="KEH33597"/>
    </source>
</evidence>
<evidence type="ECO:0000313" key="4">
    <source>
        <dbReference type="Proteomes" id="UP000002051"/>
    </source>
</evidence>
<dbReference type="PANTHER" id="PTHR11439:SF442">
    <property type="entry name" value="CYSTEINE-RICH RLK (RECEPTOR-LIKE PROTEIN KINASE) 8"/>
    <property type="match status" value="1"/>
</dbReference>
<reference evidence="3" key="3">
    <citation type="submission" date="2015-04" db="UniProtKB">
        <authorList>
            <consortium name="EnsemblPlants"/>
        </authorList>
    </citation>
    <scope>IDENTIFICATION</scope>
    <source>
        <strain evidence="3">cv. Jemalong A17</strain>
    </source>
</reference>
<dbReference type="AlphaFoldDB" id="A0A072UVE6"/>
<evidence type="ECO:0000256" key="1">
    <source>
        <dbReference type="SAM" id="MobiDB-lite"/>
    </source>
</evidence>